<comment type="function">
    <text evidence="5">Removes the phosphate from trehalose 6-phosphate to produce free trehalose.</text>
</comment>
<comment type="pathway">
    <text evidence="2 5">Glycan biosynthesis; trehalose biosynthesis.</text>
</comment>
<dbReference type="Gene3D" id="3.40.50.1000">
    <property type="entry name" value="HAD superfamily/HAD-like"/>
    <property type="match status" value="1"/>
</dbReference>
<gene>
    <name evidence="6" type="primary">t6pp</name>
</gene>
<evidence type="ECO:0000313" key="6">
    <source>
        <dbReference type="EMBL" id="AFS17321.1"/>
    </source>
</evidence>
<dbReference type="UniPathway" id="UPA00299"/>
<dbReference type="InterPro" id="IPR003337">
    <property type="entry name" value="Trehalose_PPase"/>
</dbReference>
<dbReference type="Pfam" id="PF02358">
    <property type="entry name" value="Trehalose_PPase"/>
    <property type="match status" value="1"/>
</dbReference>
<dbReference type="EC" id="3.1.3.12" evidence="5"/>
<dbReference type="GO" id="GO:0005992">
    <property type="term" value="P:trehalose biosynthetic process"/>
    <property type="evidence" value="ECO:0007669"/>
    <property type="project" value="UniProtKB-UniPathway"/>
</dbReference>
<dbReference type="NCBIfam" id="TIGR00685">
    <property type="entry name" value="T6PP"/>
    <property type="match status" value="1"/>
</dbReference>
<evidence type="ECO:0000256" key="2">
    <source>
        <dbReference type="ARBA" id="ARBA00005199"/>
    </source>
</evidence>
<dbReference type="InterPro" id="IPR044651">
    <property type="entry name" value="OTSB-like"/>
</dbReference>
<accession>J9WJW8</accession>
<protein>
    <recommendedName>
        <fullName evidence="5">Trehalose 6-phosphate phosphatase</fullName>
        <ecNumber evidence="5">3.1.3.12</ecNumber>
    </recommendedName>
</protein>
<reference evidence="6" key="1">
    <citation type="journal article" date="2012" name="J. Comp. Physiol. B">
        <title>Expression of genes involved in energy mobilization and osmoprotectant synthesis during thermal and dehydration stress in the Antarctic midge, Belgica antarctica.</title>
        <authorList>
            <person name="Teets N.M."/>
            <person name="Kawarasaki Y."/>
            <person name="Lee R.E."/>
            <person name="Denlinger D.L."/>
        </authorList>
    </citation>
    <scope>NUCLEOTIDE SEQUENCE</scope>
</reference>
<dbReference type="PANTHER" id="PTHR43768:SF3">
    <property type="entry name" value="TREHALOSE 6-PHOSPHATE PHOSPHATASE"/>
    <property type="match status" value="1"/>
</dbReference>
<evidence type="ECO:0000256" key="4">
    <source>
        <dbReference type="ARBA" id="ARBA00022801"/>
    </source>
</evidence>
<dbReference type="InterPro" id="IPR006379">
    <property type="entry name" value="HAD-SF_hydro_IIB"/>
</dbReference>
<comment type="cofactor">
    <cofactor evidence="5">
        <name>a divalent metal cation</name>
        <dbReference type="ChEBI" id="CHEBI:60240"/>
    </cofactor>
</comment>
<dbReference type="CDD" id="cd01627">
    <property type="entry name" value="HAD_TPP"/>
    <property type="match status" value="1"/>
</dbReference>
<evidence type="ECO:0000256" key="1">
    <source>
        <dbReference type="ARBA" id="ARBA00000500"/>
    </source>
</evidence>
<dbReference type="EMBL" id="JX462665">
    <property type="protein sequence ID" value="AFS17321.1"/>
    <property type="molecule type" value="mRNA"/>
</dbReference>
<proteinExistence type="evidence at transcript level"/>
<dbReference type="InterPro" id="IPR023214">
    <property type="entry name" value="HAD_sf"/>
</dbReference>
<dbReference type="AlphaFoldDB" id="J9WJW8"/>
<dbReference type="Gene3D" id="3.30.70.1020">
    <property type="entry name" value="Trehalose-6-phosphate phosphatase related protein, domain 2"/>
    <property type="match status" value="1"/>
</dbReference>
<comment type="catalytic activity">
    <reaction evidence="1 5">
        <text>alpha,alpha-trehalose 6-phosphate + H2O = alpha,alpha-trehalose + phosphate</text>
        <dbReference type="Rhea" id="RHEA:23420"/>
        <dbReference type="ChEBI" id="CHEBI:15377"/>
        <dbReference type="ChEBI" id="CHEBI:16551"/>
        <dbReference type="ChEBI" id="CHEBI:43474"/>
        <dbReference type="ChEBI" id="CHEBI:58429"/>
        <dbReference type="EC" id="3.1.3.12"/>
    </reaction>
</comment>
<dbReference type="GO" id="GO:0004805">
    <property type="term" value="F:trehalose-phosphatase activity"/>
    <property type="evidence" value="ECO:0007669"/>
    <property type="project" value="UniProtKB-EC"/>
</dbReference>
<dbReference type="NCBIfam" id="TIGR01484">
    <property type="entry name" value="HAD-SF-IIB"/>
    <property type="match status" value="1"/>
</dbReference>
<name>J9WJW8_9DIPT</name>
<keyword evidence="4 5" id="KW-0378">Hydrolase</keyword>
<dbReference type="SUPFAM" id="SSF56784">
    <property type="entry name" value="HAD-like"/>
    <property type="match status" value="1"/>
</dbReference>
<organism evidence="6">
    <name type="scientific">Belgica antarctica</name>
    <dbReference type="NCBI Taxonomy" id="315563"/>
    <lineage>
        <taxon>Eukaryota</taxon>
        <taxon>Metazoa</taxon>
        <taxon>Ecdysozoa</taxon>
        <taxon>Arthropoda</taxon>
        <taxon>Hexapoda</taxon>
        <taxon>Insecta</taxon>
        <taxon>Pterygota</taxon>
        <taxon>Neoptera</taxon>
        <taxon>Endopterygota</taxon>
        <taxon>Diptera</taxon>
        <taxon>Nematocera</taxon>
        <taxon>Chironomoidea</taxon>
        <taxon>Chironomidae</taxon>
        <taxon>Belgica</taxon>
    </lineage>
</organism>
<comment type="similarity">
    <text evidence="3 5">Belongs to the trehalose phosphatase family.</text>
</comment>
<evidence type="ECO:0000256" key="3">
    <source>
        <dbReference type="ARBA" id="ARBA00008770"/>
    </source>
</evidence>
<dbReference type="InterPro" id="IPR036412">
    <property type="entry name" value="HAD-like_sf"/>
</dbReference>
<sequence length="303" mass="33952">MDRQSQRSFKSTLSRIVISLVLIVHVASCFELALQLSLKMEPTLVDFDKYLENFIADNKNLALLLDYDGTLAPIAPHPNLTHMTDETKSALNRIADNSRIFTAVISGRGVDDVKAKIGLNGVVYAGNHGLEILYPNSTRYNQEIPGSVSGNYDKMVKELEKITRSGSWIENKGVSLTFHYRAMAEDQHDMIRDEAKFIIEGFGYRANQAHCAIEAKPPVHWHKGKAAEYILSHNFGEEWRSTTKVVFAGDDTTDEDVCEILKGVGVTFRVTADPNLPTKATYRVPSTRSITTLLNWIDQKFSN</sequence>
<evidence type="ECO:0000256" key="5">
    <source>
        <dbReference type="RuleBase" id="RU361117"/>
    </source>
</evidence>
<dbReference type="PANTHER" id="PTHR43768">
    <property type="entry name" value="TREHALOSE 6-PHOSPHATE PHOSPHATASE"/>
    <property type="match status" value="1"/>
</dbReference>